<comment type="caution">
    <text evidence="1">The sequence shown here is derived from an EMBL/GenBank/DDBJ whole genome shotgun (WGS) entry which is preliminary data.</text>
</comment>
<name>A0A0C2NAM4_THEKT</name>
<dbReference type="AlphaFoldDB" id="A0A0C2NAM4"/>
<sequence>MDEVILFLKKKLKQDCPPVDDVLSPDLNVQAHSGEIYDHLLKIGVSTDILTYPAFEKLLETMVNDGKIPLRTISNWMTCVEWFEKSFEKNTTLTLSVSDIKCAKDELLSL</sequence>
<gene>
    <name evidence="1" type="ORF">RF11_10177</name>
</gene>
<evidence type="ECO:0000313" key="2">
    <source>
        <dbReference type="Proteomes" id="UP000031668"/>
    </source>
</evidence>
<evidence type="ECO:0000313" key="1">
    <source>
        <dbReference type="EMBL" id="KII70972.1"/>
    </source>
</evidence>
<organism evidence="1 2">
    <name type="scientific">Thelohanellus kitauei</name>
    <name type="common">Myxosporean</name>
    <dbReference type="NCBI Taxonomy" id="669202"/>
    <lineage>
        <taxon>Eukaryota</taxon>
        <taxon>Metazoa</taxon>
        <taxon>Cnidaria</taxon>
        <taxon>Myxozoa</taxon>
        <taxon>Myxosporea</taxon>
        <taxon>Bivalvulida</taxon>
        <taxon>Platysporina</taxon>
        <taxon>Myxobolidae</taxon>
        <taxon>Thelohanellus</taxon>
    </lineage>
</organism>
<reference evidence="1 2" key="1">
    <citation type="journal article" date="2014" name="Genome Biol. Evol.">
        <title>The genome of the myxosporean Thelohanellus kitauei shows adaptations to nutrient acquisition within its fish host.</title>
        <authorList>
            <person name="Yang Y."/>
            <person name="Xiong J."/>
            <person name="Zhou Z."/>
            <person name="Huo F."/>
            <person name="Miao W."/>
            <person name="Ran C."/>
            <person name="Liu Y."/>
            <person name="Zhang J."/>
            <person name="Feng J."/>
            <person name="Wang M."/>
            <person name="Wang M."/>
            <person name="Wang L."/>
            <person name="Yao B."/>
        </authorList>
    </citation>
    <scope>NUCLEOTIDE SEQUENCE [LARGE SCALE GENOMIC DNA]</scope>
    <source>
        <strain evidence="1">Wuqing</strain>
    </source>
</reference>
<dbReference type="EMBL" id="JWZT01001907">
    <property type="protein sequence ID" value="KII70972.1"/>
    <property type="molecule type" value="Genomic_DNA"/>
</dbReference>
<proteinExistence type="predicted"/>
<keyword evidence="2" id="KW-1185">Reference proteome</keyword>
<protein>
    <submittedName>
        <fullName evidence="1">Uncharacterized protein</fullName>
    </submittedName>
</protein>
<accession>A0A0C2NAM4</accession>
<dbReference type="Proteomes" id="UP000031668">
    <property type="component" value="Unassembled WGS sequence"/>
</dbReference>